<dbReference type="EMBL" id="VXPY01000028">
    <property type="protein sequence ID" value="MYD89553.1"/>
    <property type="molecule type" value="Genomic_DNA"/>
</dbReference>
<dbReference type="AlphaFoldDB" id="A0A6B1DS95"/>
<evidence type="ECO:0000256" key="1">
    <source>
        <dbReference type="SAM" id="Phobius"/>
    </source>
</evidence>
<keyword evidence="1" id="KW-1133">Transmembrane helix</keyword>
<evidence type="ECO:0000313" key="2">
    <source>
        <dbReference type="EMBL" id="MYD89553.1"/>
    </source>
</evidence>
<organism evidence="2">
    <name type="scientific">Caldilineaceae bacterium SB0662_bin_9</name>
    <dbReference type="NCBI Taxonomy" id="2605258"/>
    <lineage>
        <taxon>Bacteria</taxon>
        <taxon>Bacillati</taxon>
        <taxon>Chloroflexota</taxon>
        <taxon>Caldilineae</taxon>
        <taxon>Caldilineales</taxon>
        <taxon>Caldilineaceae</taxon>
    </lineage>
</organism>
<gene>
    <name evidence="2" type="ORF">F4Y08_04315</name>
</gene>
<name>A0A6B1DS95_9CHLR</name>
<keyword evidence="1" id="KW-0812">Transmembrane</keyword>
<accession>A0A6B1DS95</accession>
<comment type="caution">
    <text evidence="2">The sequence shown here is derived from an EMBL/GenBank/DDBJ whole genome shotgun (WGS) entry which is preliminary data.</text>
</comment>
<proteinExistence type="predicted"/>
<feature type="transmembrane region" description="Helical" evidence="1">
    <location>
        <begin position="6"/>
        <end position="26"/>
    </location>
</feature>
<reference evidence="2" key="1">
    <citation type="submission" date="2019-09" db="EMBL/GenBank/DDBJ databases">
        <title>Characterisation of the sponge microbiome using genome-centric metagenomics.</title>
        <authorList>
            <person name="Engelberts J.P."/>
            <person name="Robbins S.J."/>
            <person name="De Goeij J.M."/>
            <person name="Aranda M."/>
            <person name="Bell S.C."/>
            <person name="Webster N.S."/>
        </authorList>
    </citation>
    <scope>NUCLEOTIDE SEQUENCE</scope>
    <source>
        <strain evidence="2">SB0662_bin_9</strain>
    </source>
</reference>
<keyword evidence="1" id="KW-0472">Membrane</keyword>
<protein>
    <submittedName>
        <fullName evidence="2">Uncharacterized protein</fullName>
    </submittedName>
</protein>
<sequence>MEKARAFIFGVLATILVLVVLAFFIVNDRFGWMLRLMGPKYEVPQEHLDKIQEMFSNQPALDRSSDANGQLCVFQVNSGILGDIDIFDEIPDSWLAKTLTDREINEPQPEEDYFLLLDETPGYGDDEFWFYVRHFKASAPTIMLEEGWVRATNLQAQTPECSFDGLVSEDAPVPTAIRNPTATSTVVVSVVTPVQGEPPCIYRAQPGIVGDIDIFDEIPQSWLDKTLHDREIDEPQPETDFFLLLDETPGYGDDEYWLHVHHFKAMAPGIMLEKGWVRVTNLQAQTPECSLDGLVSEDVPVPTATRSPTATTTVVVPVVTPAKEESPCVYRAQPGIVGDIDIFDEIPQGWLDKTLHDREIDEPQPETDFFLLLEETPGYGDDEYWLHVHHFKALAPDIMLEKGWVRVTNLQALTTECTLEALMQHR</sequence>